<keyword evidence="7" id="KW-1185">Reference proteome</keyword>
<accession>A0A9P6QAX8</accession>
<comment type="caution">
    <text evidence="6">The sequence shown here is derived from an EMBL/GenBank/DDBJ whole genome shotgun (WGS) entry which is preliminary data.</text>
</comment>
<dbReference type="InterPro" id="IPR029063">
    <property type="entry name" value="SAM-dependent_MTases_sf"/>
</dbReference>
<dbReference type="AlphaFoldDB" id="A0A9P6QAX8"/>
<feature type="region of interest" description="Disordered" evidence="5">
    <location>
        <begin position="253"/>
        <end position="273"/>
    </location>
</feature>
<dbReference type="EMBL" id="JAAAJA010000093">
    <property type="protein sequence ID" value="KAG0262650.1"/>
    <property type="molecule type" value="Genomic_DNA"/>
</dbReference>
<dbReference type="GO" id="GO:0005634">
    <property type="term" value="C:nucleus"/>
    <property type="evidence" value="ECO:0007669"/>
    <property type="project" value="TreeGrafter"/>
</dbReference>
<dbReference type="PANTHER" id="PTHR14614:SF164">
    <property type="entry name" value="HISTONE-ARGININE METHYLTRANSFERASE METTL23"/>
    <property type="match status" value="1"/>
</dbReference>
<proteinExistence type="inferred from homology"/>
<protein>
    <submittedName>
        <fullName evidence="6">Methyltransferase-like protein 23</fullName>
    </submittedName>
</protein>
<evidence type="ECO:0000256" key="2">
    <source>
        <dbReference type="ARBA" id="ARBA00022679"/>
    </source>
</evidence>
<reference evidence="6" key="1">
    <citation type="journal article" date="2020" name="Fungal Divers.">
        <title>Resolving the Mortierellaceae phylogeny through synthesis of multi-gene phylogenetics and phylogenomics.</title>
        <authorList>
            <person name="Vandepol N."/>
            <person name="Liber J."/>
            <person name="Desiro A."/>
            <person name="Na H."/>
            <person name="Kennedy M."/>
            <person name="Barry K."/>
            <person name="Grigoriev I.V."/>
            <person name="Miller A.N."/>
            <person name="O'Donnell K."/>
            <person name="Stajich J.E."/>
            <person name="Bonito G."/>
        </authorList>
    </citation>
    <scope>NUCLEOTIDE SEQUENCE</scope>
    <source>
        <strain evidence="6">KOD948</strain>
    </source>
</reference>
<feature type="compositionally biased region" description="Acidic residues" evidence="5">
    <location>
        <begin position="256"/>
        <end position="273"/>
    </location>
</feature>
<evidence type="ECO:0000256" key="1">
    <source>
        <dbReference type="ARBA" id="ARBA00022603"/>
    </source>
</evidence>
<feature type="region of interest" description="Disordered" evidence="5">
    <location>
        <begin position="308"/>
        <end position="338"/>
    </location>
</feature>
<dbReference type="GO" id="GO:0005737">
    <property type="term" value="C:cytoplasm"/>
    <property type="evidence" value="ECO:0007669"/>
    <property type="project" value="TreeGrafter"/>
</dbReference>
<sequence>MESITIRHQACKQYRFESSHHEEALAVRVLEVLDSDFGLYVWPCSLVLAEYIFNRLDMFTGVRGNPKIILELGAGTALPSLLLAKAPHQSARFMVVTDRPDVPLILENIRMAMKENGVHSTYQDDLAAGVSIRGLGWGDFTLASNENKDGGLLQLIRDVSNMKRIADDGSQSLGRIDIILGSDTFYNPSDFEPLLATVSYIINRHNPDCVFLTTYQNRSAKRNIDPLLQKWNLEGRLIQWDDFSFDMSKYIHSDVDPEDEDQDESANETIDEEMDDLWLRQADKEVSREMNASLSISAKRSKLALVDYSSGSDSENDDSAVENGDDNAGEHDASETLGHKIGDGGALSSVHLLWICRRGHGVNFERWRGASRHGSE</sequence>
<keyword evidence="3" id="KW-0949">S-adenosyl-L-methionine</keyword>
<keyword evidence="2" id="KW-0808">Transferase</keyword>
<feature type="compositionally biased region" description="Basic and acidic residues" evidence="5">
    <location>
        <begin position="328"/>
        <end position="338"/>
    </location>
</feature>
<feature type="compositionally biased region" description="Acidic residues" evidence="5">
    <location>
        <begin position="314"/>
        <end position="327"/>
    </location>
</feature>
<evidence type="ECO:0000313" key="7">
    <source>
        <dbReference type="Proteomes" id="UP000726737"/>
    </source>
</evidence>
<dbReference type="GO" id="GO:0008168">
    <property type="term" value="F:methyltransferase activity"/>
    <property type="evidence" value="ECO:0007669"/>
    <property type="project" value="UniProtKB-KW"/>
</dbReference>
<dbReference type="Gene3D" id="3.40.50.150">
    <property type="entry name" value="Vaccinia Virus protein VP39"/>
    <property type="match status" value="1"/>
</dbReference>
<dbReference type="GO" id="GO:0032259">
    <property type="term" value="P:methylation"/>
    <property type="evidence" value="ECO:0007669"/>
    <property type="project" value="UniProtKB-KW"/>
</dbReference>
<dbReference type="Proteomes" id="UP000726737">
    <property type="component" value="Unassembled WGS sequence"/>
</dbReference>
<dbReference type="OrthoDB" id="407325at2759"/>
<evidence type="ECO:0000256" key="3">
    <source>
        <dbReference type="ARBA" id="ARBA00022691"/>
    </source>
</evidence>
<comment type="similarity">
    <text evidence="4">Belongs to the methyltransferase superfamily. METTL23 family.</text>
</comment>
<gene>
    <name evidence="6" type="primary">METTL23</name>
    <name evidence="6" type="ORF">BG011_009957</name>
</gene>
<evidence type="ECO:0000256" key="4">
    <source>
        <dbReference type="ARBA" id="ARBA00043988"/>
    </source>
</evidence>
<dbReference type="InterPro" id="IPR019410">
    <property type="entry name" value="Methyltransf_16"/>
</dbReference>
<keyword evidence="1 6" id="KW-0489">Methyltransferase</keyword>
<organism evidence="6 7">
    <name type="scientific">Mortierella polycephala</name>
    <dbReference type="NCBI Taxonomy" id="41804"/>
    <lineage>
        <taxon>Eukaryota</taxon>
        <taxon>Fungi</taxon>
        <taxon>Fungi incertae sedis</taxon>
        <taxon>Mucoromycota</taxon>
        <taxon>Mortierellomycotina</taxon>
        <taxon>Mortierellomycetes</taxon>
        <taxon>Mortierellales</taxon>
        <taxon>Mortierellaceae</taxon>
        <taxon>Mortierella</taxon>
    </lineage>
</organism>
<dbReference type="Pfam" id="PF10294">
    <property type="entry name" value="Methyltransf_16"/>
    <property type="match status" value="1"/>
</dbReference>
<dbReference type="SUPFAM" id="SSF53335">
    <property type="entry name" value="S-adenosyl-L-methionine-dependent methyltransferases"/>
    <property type="match status" value="1"/>
</dbReference>
<evidence type="ECO:0000313" key="6">
    <source>
        <dbReference type="EMBL" id="KAG0262650.1"/>
    </source>
</evidence>
<name>A0A9P6QAX8_9FUNG</name>
<dbReference type="PANTHER" id="PTHR14614">
    <property type="entry name" value="HEPATOCELLULAR CARCINOMA-ASSOCIATED ANTIGEN"/>
    <property type="match status" value="1"/>
</dbReference>
<evidence type="ECO:0000256" key="5">
    <source>
        <dbReference type="SAM" id="MobiDB-lite"/>
    </source>
</evidence>